<dbReference type="Proteomes" id="UP001456524">
    <property type="component" value="Unassembled WGS sequence"/>
</dbReference>
<dbReference type="InterPro" id="IPR011333">
    <property type="entry name" value="SKP1/BTB/POZ_sf"/>
</dbReference>
<proteinExistence type="predicted"/>
<comment type="caution">
    <text evidence="2">The sequence shown here is derived from an EMBL/GenBank/DDBJ whole genome shotgun (WGS) entry which is preliminary data.</text>
</comment>
<dbReference type="PANTHER" id="PTHR47843:SF5">
    <property type="entry name" value="BTB_POZ DOMAIN PROTEIN"/>
    <property type="match status" value="1"/>
</dbReference>
<evidence type="ECO:0000313" key="2">
    <source>
        <dbReference type="EMBL" id="KAK8176847.1"/>
    </source>
</evidence>
<protein>
    <recommendedName>
        <fullName evidence="4">BTB domain-containing protein</fullName>
    </recommendedName>
</protein>
<name>A0ABR1Y4S3_9PEZI</name>
<dbReference type="PANTHER" id="PTHR47843">
    <property type="entry name" value="BTB DOMAIN-CONTAINING PROTEIN-RELATED"/>
    <property type="match status" value="1"/>
</dbReference>
<organism evidence="2 3">
    <name type="scientific">Phyllosticta citrichinensis</name>
    <dbReference type="NCBI Taxonomy" id="1130410"/>
    <lineage>
        <taxon>Eukaryota</taxon>
        <taxon>Fungi</taxon>
        <taxon>Dikarya</taxon>
        <taxon>Ascomycota</taxon>
        <taxon>Pezizomycotina</taxon>
        <taxon>Dothideomycetes</taxon>
        <taxon>Dothideomycetes incertae sedis</taxon>
        <taxon>Botryosphaeriales</taxon>
        <taxon>Phyllostictaceae</taxon>
        <taxon>Phyllosticta</taxon>
    </lineage>
</organism>
<feature type="region of interest" description="Disordered" evidence="1">
    <location>
        <begin position="222"/>
        <end position="259"/>
    </location>
</feature>
<gene>
    <name evidence="2" type="ORF">IWX90DRAFT_490988</name>
</gene>
<dbReference type="Gene3D" id="3.30.710.10">
    <property type="entry name" value="Potassium Channel Kv1.1, Chain A"/>
    <property type="match status" value="1"/>
</dbReference>
<keyword evidence="3" id="KW-1185">Reference proteome</keyword>
<evidence type="ECO:0008006" key="4">
    <source>
        <dbReference type="Google" id="ProtNLM"/>
    </source>
</evidence>
<accession>A0ABR1Y4S3</accession>
<evidence type="ECO:0000313" key="3">
    <source>
        <dbReference type="Proteomes" id="UP001456524"/>
    </source>
</evidence>
<sequence length="259" mass="30521">MIVCLQSDFFANACKPDSPFVEARTGVINLDDHAFMVMLMLETLYSNKLAGEKSMENYHSDLPEYKAKLHCFAELYAMGDKYQAPVVQKHAAQRFKTTLTVWFELDKKDPKRYPRRKEGLPILAKYVFETTPDSATALRNLTYLYTKTYLQRLLKTSRFWSEMDMIDGFWNGFAKFSTHFETQKRCCLRCRRESDRAWERDFWKGEMVVTGPNCTCENDYPVDEWNKSMTDESESEDPESEEEEERNPRKRQRCSSSQD</sequence>
<dbReference type="EMBL" id="JBBWUH010000001">
    <property type="protein sequence ID" value="KAK8176847.1"/>
    <property type="molecule type" value="Genomic_DNA"/>
</dbReference>
<feature type="compositionally biased region" description="Acidic residues" evidence="1">
    <location>
        <begin position="231"/>
        <end position="245"/>
    </location>
</feature>
<evidence type="ECO:0000256" key="1">
    <source>
        <dbReference type="SAM" id="MobiDB-lite"/>
    </source>
</evidence>
<reference evidence="2 3" key="1">
    <citation type="journal article" date="2022" name="G3 (Bethesda)">
        <title>Enemy or ally: a genomic approach to elucidate the lifestyle of Phyllosticta citrichinaensis.</title>
        <authorList>
            <person name="Buijs V.A."/>
            <person name="Groenewald J.Z."/>
            <person name="Haridas S."/>
            <person name="LaButti K.M."/>
            <person name="Lipzen A."/>
            <person name="Martin F.M."/>
            <person name="Barry K."/>
            <person name="Grigoriev I.V."/>
            <person name="Crous P.W."/>
            <person name="Seidl M.F."/>
        </authorList>
    </citation>
    <scope>NUCLEOTIDE SEQUENCE [LARGE SCALE GENOMIC DNA]</scope>
    <source>
        <strain evidence="2 3">CBS 129764</strain>
    </source>
</reference>